<dbReference type="AlphaFoldDB" id="A0A0S4J1W4"/>
<keyword evidence="2" id="KW-0732">Signal</keyword>
<dbReference type="EMBL" id="CYKH01000903">
    <property type="protein sequence ID" value="CUG61945.1"/>
    <property type="molecule type" value="Genomic_DNA"/>
</dbReference>
<dbReference type="VEuPathDB" id="TriTrypDB:BSAL_05605"/>
<proteinExistence type="predicted"/>
<feature type="region of interest" description="Disordered" evidence="1">
    <location>
        <begin position="62"/>
        <end position="81"/>
    </location>
</feature>
<feature type="compositionally biased region" description="Basic and acidic residues" evidence="1">
    <location>
        <begin position="69"/>
        <end position="81"/>
    </location>
</feature>
<organism evidence="3 4">
    <name type="scientific">Bodo saltans</name>
    <name type="common">Flagellated protozoan</name>
    <dbReference type="NCBI Taxonomy" id="75058"/>
    <lineage>
        <taxon>Eukaryota</taxon>
        <taxon>Discoba</taxon>
        <taxon>Euglenozoa</taxon>
        <taxon>Kinetoplastea</taxon>
        <taxon>Metakinetoplastina</taxon>
        <taxon>Eubodonida</taxon>
        <taxon>Bodonidae</taxon>
        <taxon>Bodo</taxon>
    </lineage>
</organism>
<evidence type="ECO:0000313" key="3">
    <source>
        <dbReference type="EMBL" id="CUG61945.1"/>
    </source>
</evidence>
<sequence>MLCTAFWNPSTLALIVFLVLLICAALLLKVSESTQVSDASCLLVTSIFASGCAFTTTACRLSTPSDDPTVMKDHRSEMKGL</sequence>
<keyword evidence="4" id="KW-1185">Reference proteome</keyword>
<feature type="signal peptide" evidence="2">
    <location>
        <begin position="1"/>
        <end position="33"/>
    </location>
</feature>
<evidence type="ECO:0000313" key="4">
    <source>
        <dbReference type="Proteomes" id="UP000051952"/>
    </source>
</evidence>
<accession>A0A0S4J1W4</accession>
<gene>
    <name evidence="3" type="ORF">BSAL_05605</name>
</gene>
<feature type="chain" id="PRO_5006621784" evidence="2">
    <location>
        <begin position="34"/>
        <end position="81"/>
    </location>
</feature>
<reference evidence="4" key="1">
    <citation type="submission" date="2015-09" db="EMBL/GenBank/DDBJ databases">
        <authorList>
            <consortium name="Pathogen Informatics"/>
        </authorList>
    </citation>
    <scope>NUCLEOTIDE SEQUENCE [LARGE SCALE GENOMIC DNA]</scope>
    <source>
        <strain evidence="4">Lake Konstanz</strain>
    </source>
</reference>
<dbReference type="Proteomes" id="UP000051952">
    <property type="component" value="Unassembled WGS sequence"/>
</dbReference>
<evidence type="ECO:0000256" key="2">
    <source>
        <dbReference type="SAM" id="SignalP"/>
    </source>
</evidence>
<evidence type="ECO:0000256" key="1">
    <source>
        <dbReference type="SAM" id="MobiDB-lite"/>
    </source>
</evidence>
<protein>
    <submittedName>
        <fullName evidence="3">Membrane-associated protein, putative</fullName>
    </submittedName>
</protein>
<name>A0A0S4J1W4_BODSA</name>